<protein>
    <submittedName>
        <fullName evidence="2">Uncharacterized protein</fullName>
    </submittedName>
</protein>
<evidence type="ECO:0000313" key="3">
    <source>
        <dbReference type="Proteomes" id="UP001241603"/>
    </source>
</evidence>
<feature type="transmembrane region" description="Helical" evidence="1">
    <location>
        <begin position="37"/>
        <end position="56"/>
    </location>
</feature>
<sequence length="63" mass="6710">MSTEPNELQILSSRVAMVGIITGLVLTAAGMMIRSPILGGIGLVSLAVLVIFRHQIARRLPAR</sequence>
<name>A0ABU0H159_9HYPH</name>
<accession>A0ABU0H159</accession>
<comment type="caution">
    <text evidence="2">The sequence shown here is derived from an EMBL/GenBank/DDBJ whole genome shotgun (WGS) entry which is preliminary data.</text>
</comment>
<reference evidence="2 3" key="1">
    <citation type="submission" date="2023-07" db="EMBL/GenBank/DDBJ databases">
        <title>Genomic Encyclopedia of Type Strains, Phase IV (KMG-IV): sequencing the most valuable type-strain genomes for metagenomic binning, comparative biology and taxonomic classification.</title>
        <authorList>
            <person name="Goeker M."/>
        </authorList>
    </citation>
    <scope>NUCLEOTIDE SEQUENCE [LARGE SCALE GENOMIC DNA]</scope>
    <source>
        <strain evidence="2 3">B6-8</strain>
    </source>
</reference>
<keyword evidence="3" id="KW-1185">Reference proteome</keyword>
<dbReference type="Proteomes" id="UP001241603">
    <property type="component" value="Unassembled WGS sequence"/>
</dbReference>
<keyword evidence="1" id="KW-0812">Transmembrane</keyword>
<keyword evidence="1" id="KW-1133">Transmembrane helix</keyword>
<gene>
    <name evidence="2" type="ORF">QO014_000405</name>
</gene>
<evidence type="ECO:0000313" key="2">
    <source>
        <dbReference type="EMBL" id="MDQ0436035.1"/>
    </source>
</evidence>
<organism evidence="2 3">
    <name type="scientific">Kaistia dalseonensis</name>
    <dbReference type="NCBI Taxonomy" id="410840"/>
    <lineage>
        <taxon>Bacteria</taxon>
        <taxon>Pseudomonadati</taxon>
        <taxon>Pseudomonadota</taxon>
        <taxon>Alphaproteobacteria</taxon>
        <taxon>Hyphomicrobiales</taxon>
        <taxon>Kaistiaceae</taxon>
        <taxon>Kaistia</taxon>
    </lineage>
</organism>
<dbReference type="EMBL" id="JAUSVO010000001">
    <property type="protein sequence ID" value="MDQ0436035.1"/>
    <property type="molecule type" value="Genomic_DNA"/>
</dbReference>
<feature type="transmembrane region" description="Helical" evidence="1">
    <location>
        <begin position="12"/>
        <end position="31"/>
    </location>
</feature>
<proteinExistence type="predicted"/>
<keyword evidence="1" id="KW-0472">Membrane</keyword>
<dbReference type="RefSeq" id="WP_266346979.1">
    <property type="nucleotide sequence ID" value="NZ_JAPKNG010000001.1"/>
</dbReference>
<evidence type="ECO:0000256" key="1">
    <source>
        <dbReference type="SAM" id="Phobius"/>
    </source>
</evidence>